<comment type="cofactor">
    <cofactor evidence="11 12">
        <name>Zn(2+)</name>
        <dbReference type="ChEBI" id="CHEBI:29105"/>
    </cofactor>
    <text evidence="11 12">Binds 1 zinc ion per subunit.</text>
</comment>
<dbReference type="GO" id="GO:0106358">
    <property type="term" value="F:glycerol-1-phosphate dehydrogenase (NADP+) activity"/>
    <property type="evidence" value="ECO:0007669"/>
    <property type="project" value="RHEA"/>
</dbReference>
<evidence type="ECO:0000313" key="15">
    <source>
        <dbReference type="EMBL" id="KZX10448.1"/>
    </source>
</evidence>
<evidence type="ECO:0000256" key="11">
    <source>
        <dbReference type="HAMAP-Rule" id="MF_00497"/>
    </source>
</evidence>
<feature type="binding site" evidence="13">
    <location>
        <position position="121"/>
    </location>
    <ligand>
        <name>glycerol</name>
        <dbReference type="ChEBI" id="CHEBI:17754"/>
    </ligand>
</feature>
<dbReference type="NCBIfam" id="NF002022">
    <property type="entry name" value="PRK00843.1"/>
    <property type="match status" value="1"/>
</dbReference>
<dbReference type="HAMAP" id="MF_00497_A">
    <property type="entry name" value="G1P_dehydrogenase_A"/>
    <property type="match status" value="1"/>
</dbReference>
<feature type="binding site" evidence="14">
    <location>
        <position position="127"/>
    </location>
    <ligand>
        <name>NAD(+)</name>
        <dbReference type="ChEBI" id="CHEBI:57540"/>
    </ligand>
</feature>
<dbReference type="Gene3D" id="3.40.50.1970">
    <property type="match status" value="1"/>
</dbReference>
<keyword evidence="5 11" id="KW-0521">NADP</keyword>
<dbReference type="AlphaFoldDB" id="A0A165Z9U2"/>
<evidence type="ECO:0000256" key="14">
    <source>
        <dbReference type="PIRSR" id="PIRSR000112-3"/>
    </source>
</evidence>
<reference evidence="15 16" key="1">
    <citation type="submission" date="2016-04" db="EMBL/GenBank/DDBJ databases">
        <title>Genome sequence of Methanobrevibacter filiformis DSM 11501.</title>
        <authorList>
            <person name="Poehlein A."/>
            <person name="Seedorf H."/>
            <person name="Daniel R."/>
        </authorList>
    </citation>
    <scope>NUCLEOTIDE SEQUENCE [LARGE SCALE GENOMIC DNA]</scope>
    <source>
        <strain evidence="15 16">DSM 11501</strain>
    </source>
</reference>
<feature type="binding site" evidence="11 14">
    <location>
        <begin position="94"/>
        <end position="98"/>
    </location>
    <ligand>
        <name>NAD(+)</name>
        <dbReference type="ChEBI" id="CHEBI:57540"/>
    </ligand>
</feature>
<dbReference type="Gene3D" id="1.20.1090.10">
    <property type="entry name" value="Dehydroquinate synthase-like - alpha domain"/>
    <property type="match status" value="1"/>
</dbReference>
<evidence type="ECO:0000256" key="13">
    <source>
        <dbReference type="PIRSR" id="PIRSR000112-2"/>
    </source>
</evidence>
<dbReference type="InterPro" id="IPR016205">
    <property type="entry name" value="Glycerol_DH"/>
</dbReference>
<evidence type="ECO:0000256" key="7">
    <source>
        <dbReference type="ARBA" id="ARBA00023027"/>
    </source>
</evidence>
<gene>
    <name evidence="11 15" type="primary">egsA</name>
    <name evidence="15" type="ORF">MBFIL_17470</name>
</gene>
<dbReference type="CDD" id="cd08173">
    <property type="entry name" value="Gro1PDH"/>
    <property type="match status" value="1"/>
</dbReference>
<evidence type="ECO:0000256" key="4">
    <source>
        <dbReference type="ARBA" id="ARBA00022833"/>
    </source>
</evidence>
<dbReference type="PANTHER" id="PTHR43616">
    <property type="entry name" value="GLYCEROL DEHYDROGENASE"/>
    <property type="match status" value="1"/>
</dbReference>
<keyword evidence="8 11" id="KW-0443">Lipid metabolism</keyword>
<name>A0A165Z9U2_9EURY</name>
<sequence>MDSKKIQMPREVHIGPDVLEQTGSICKDLRIDGDILVVSGKNTLKIGGKKAIDSLEKENYSVDSVQITEATKQSIEKVDRKLDNISLIIGVGGGKVIDVAKMASTNRDIYFISAPTAASHDGIVSPLASIKDPQGSYSLKAQSPIGVIADTNIIRNAPFKLLVSGCADIVSNYTAVKDWKLAKRLQNENYSESAAALSLMTAKLMITSADAIKPRLEESARLVVKSLFSSGMAISIAGTSRPASGSEHKFSHALDKIAPQPALHGEQCGVGSILMMCLQGGDWEFIRDALKKIKAPTTSKELKIKPEYIIKALTMAHTIRKERYTILGDRGLSKSAAENLAIKTEVI</sequence>
<evidence type="ECO:0000313" key="16">
    <source>
        <dbReference type="Proteomes" id="UP000077066"/>
    </source>
</evidence>
<feature type="binding site" evidence="12">
    <location>
        <position position="168"/>
    </location>
    <ligand>
        <name>glycerol</name>
        <dbReference type="ChEBI" id="CHEBI:17754"/>
    </ligand>
</feature>
<evidence type="ECO:0000256" key="3">
    <source>
        <dbReference type="ARBA" id="ARBA00022723"/>
    </source>
</evidence>
<feature type="binding site" evidence="11">
    <location>
        <position position="121"/>
    </location>
    <ligand>
        <name>substrate</name>
    </ligand>
</feature>
<dbReference type="PANTHER" id="PTHR43616:SF5">
    <property type="entry name" value="GLYCEROL DEHYDROGENASE 1"/>
    <property type="match status" value="1"/>
</dbReference>
<organism evidence="15 16">
    <name type="scientific">Methanobrevibacter filiformis</name>
    <dbReference type="NCBI Taxonomy" id="55758"/>
    <lineage>
        <taxon>Archaea</taxon>
        <taxon>Methanobacteriati</taxon>
        <taxon>Methanobacteriota</taxon>
        <taxon>Methanomada group</taxon>
        <taxon>Methanobacteria</taxon>
        <taxon>Methanobacteriales</taxon>
        <taxon>Methanobacteriaceae</taxon>
        <taxon>Methanobrevibacter</taxon>
    </lineage>
</organism>
<feature type="binding site" evidence="11 14">
    <location>
        <position position="125"/>
    </location>
    <ligand>
        <name>NAD(+)</name>
        <dbReference type="ChEBI" id="CHEBI:57540"/>
    </ligand>
</feature>
<dbReference type="Proteomes" id="UP000077066">
    <property type="component" value="Unassembled WGS sequence"/>
</dbReference>
<dbReference type="PATRIC" id="fig|55758.3.peg.1962"/>
<feature type="binding site" evidence="12">
    <location>
        <position position="248"/>
    </location>
    <ligand>
        <name>glycerol</name>
        <dbReference type="ChEBI" id="CHEBI:17754"/>
    </ligand>
</feature>
<keyword evidence="10 11" id="KW-1208">Phospholipid metabolism</keyword>
<evidence type="ECO:0000256" key="6">
    <source>
        <dbReference type="ARBA" id="ARBA00023002"/>
    </source>
</evidence>
<feature type="binding site" evidence="11">
    <location>
        <position position="252"/>
    </location>
    <ligand>
        <name>substrate</name>
    </ligand>
</feature>
<evidence type="ECO:0000256" key="8">
    <source>
        <dbReference type="ARBA" id="ARBA00023098"/>
    </source>
</evidence>
<comment type="caution">
    <text evidence="15">The sequence shown here is derived from an EMBL/GenBank/DDBJ whole genome shotgun (WGS) entry which is preliminary data.</text>
</comment>
<keyword evidence="1 11" id="KW-0963">Cytoplasm</keyword>
<proteinExistence type="inferred from homology"/>
<dbReference type="UniPathway" id="UPA00940"/>
<keyword evidence="4 11" id="KW-0862">Zinc</keyword>
<feature type="binding site" evidence="11">
    <location>
        <position position="168"/>
    </location>
    <ligand>
        <name>substrate</name>
    </ligand>
</feature>
<keyword evidence="2 11" id="KW-0444">Lipid biosynthesis</keyword>
<keyword evidence="9 11" id="KW-0594">Phospholipid biosynthesis</keyword>
<evidence type="ECO:0000256" key="10">
    <source>
        <dbReference type="ARBA" id="ARBA00023264"/>
    </source>
</evidence>
<keyword evidence="16" id="KW-1185">Reference proteome</keyword>
<accession>A0A165Z9U2</accession>
<feature type="binding site" evidence="11">
    <location>
        <position position="248"/>
    </location>
    <ligand>
        <name>Zn(2+)</name>
        <dbReference type="ChEBI" id="CHEBI:29105"/>
        <note>catalytic</note>
    </ligand>
</feature>
<evidence type="ECO:0000256" key="1">
    <source>
        <dbReference type="ARBA" id="ARBA00022490"/>
    </source>
</evidence>
<protein>
    <recommendedName>
        <fullName evidence="11">Glycerol-1-phosphate dehydrogenase [NAD(P)+]</fullName>
        <shortName evidence="11">G1P dehydrogenase</shortName>
        <shortName evidence="11">G1PDH</shortName>
        <ecNumber evidence="11">1.1.1.261</ecNumber>
    </recommendedName>
    <alternativeName>
        <fullName evidence="11">Enantiomeric glycerophosphate synthase</fullName>
    </alternativeName>
    <alternativeName>
        <fullName evidence="11">sn-glycerol-1-phosphate dehydrogenase</fullName>
    </alternativeName>
</protein>
<dbReference type="PIRSF" id="PIRSF000112">
    <property type="entry name" value="Glycerol_dehydrogenase"/>
    <property type="match status" value="1"/>
</dbReference>
<feature type="binding site" evidence="11 14">
    <location>
        <begin position="116"/>
        <end position="119"/>
    </location>
    <ligand>
        <name>NAD(+)</name>
        <dbReference type="ChEBI" id="CHEBI:57540"/>
    </ligand>
</feature>
<dbReference type="InterPro" id="IPR023002">
    <property type="entry name" value="G1P_dehydrogenase_arc"/>
</dbReference>
<comment type="subcellular location">
    <subcellularLocation>
        <location evidence="11">Cytoplasm</location>
    </subcellularLocation>
</comment>
<comment type="similarity">
    <text evidence="11">Belongs to the glycerol-1-phosphate dehydrogenase family.</text>
</comment>
<feature type="binding site" evidence="11">
    <location>
        <position position="264"/>
    </location>
    <ligand>
        <name>Zn(2+)</name>
        <dbReference type="ChEBI" id="CHEBI:29105"/>
        <note>catalytic</note>
    </ligand>
</feature>
<comment type="catalytic activity">
    <reaction evidence="11">
        <text>sn-glycerol 1-phosphate + NADP(+) = dihydroxyacetone phosphate + NADPH + H(+)</text>
        <dbReference type="Rhea" id="RHEA:21416"/>
        <dbReference type="ChEBI" id="CHEBI:15378"/>
        <dbReference type="ChEBI" id="CHEBI:57642"/>
        <dbReference type="ChEBI" id="CHEBI:57685"/>
        <dbReference type="ChEBI" id="CHEBI:57783"/>
        <dbReference type="ChEBI" id="CHEBI:58349"/>
        <dbReference type="EC" id="1.1.1.261"/>
    </reaction>
</comment>
<dbReference type="GO" id="GO:0008654">
    <property type="term" value="P:phospholipid biosynthetic process"/>
    <property type="evidence" value="ECO:0007669"/>
    <property type="project" value="UniProtKB-KW"/>
</dbReference>
<evidence type="ECO:0000256" key="2">
    <source>
        <dbReference type="ARBA" id="ARBA00022516"/>
    </source>
</evidence>
<evidence type="ECO:0000256" key="9">
    <source>
        <dbReference type="ARBA" id="ARBA00023209"/>
    </source>
</evidence>
<dbReference type="STRING" id="55758.MBFIL_17470"/>
<comment type="pathway">
    <text evidence="11">Membrane lipid metabolism; glycerophospholipid metabolism.</text>
</comment>
<keyword evidence="3 11" id="KW-0479">Metal-binding</keyword>
<dbReference type="GO" id="GO:0106357">
    <property type="term" value="F:glycerol-1-phosphate dehydrogenase (NAD+) activity"/>
    <property type="evidence" value="ECO:0007669"/>
    <property type="project" value="RHEA"/>
</dbReference>
<evidence type="ECO:0000256" key="5">
    <source>
        <dbReference type="ARBA" id="ARBA00022857"/>
    </source>
</evidence>
<keyword evidence="7 11" id="KW-0520">NAD</keyword>
<keyword evidence="6 11" id="KW-0560">Oxidoreductase</keyword>
<dbReference type="GO" id="GO:0006650">
    <property type="term" value="P:glycerophospholipid metabolic process"/>
    <property type="evidence" value="ECO:0007669"/>
    <property type="project" value="UniProtKB-UniRule"/>
</dbReference>
<dbReference type="RefSeq" id="WP_066973711.1">
    <property type="nucleotide sequence ID" value="NZ_LWMT01000274.1"/>
</dbReference>
<comment type="catalytic activity">
    <reaction evidence="11">
        <text>sn-glycerol 1-phosphate + NAD(+) = dihydroxyacetone phosphate + NADH + H(+)</text>
        <dbReference type="Rhea" id="RHEA:21412"/>
        <dbReference type="ChEBI" id="CHEBI:15378"/>
        <dbReference type="ChEBI" id="CHEBI:57540"/>
        <dbReference type="ChEBI" id="CHEBI:57642"/>
        <dbReference type="ChEBI" id="CHEBI:57685"/>
        <dbReference type="ChEBI" id="CHEBI:57945"/>
        <dbReference type="EC" id="1.1.1.261"/>
    </reaction>
</comment>
<dbReference type="OrthoDB" id="8656at2157"/>
<dbReference type="EMBL" id="LWMT01000274">
    <property type="protein sequence ID" value="KZX10448.1"/>
    <property type="molecule type" value="Genomic_DNA"/>
</dbReference>
<dbReference type="InterPro" id="IPR032837">
    <property type="entry name" value="G1PDH"/>
</dbReference>
<comment type="subunit">
    <text evidence="11">Homooctamer.</text>
</comment>
<dbReference type="SUPFAM" id="SSF56796">
    <property type="entry name" value="Dehydroquinate synthase-like"/>
    <property type="match status" value="1"/>
</dbReference>
<feature type="binding site" evidence="11">
    <location>
        <position position="168"/>
    </location>
    <ligand>
        <name>Zn(2+)</name>
        <dbReference type="ChEBI" id="CHEBI:29105"/>
        <note>catalytic</note>
    </ligand>
</feature>
<comment type="function">
    <text evidence="11">Catalyzes the NAD(P)H-dependent reduction of dihydroxyacetonephosphate (DHAP or glycerone phosphate) to glycerol 1-phosphate (G1P). The G1P thus generated is used as the glycerophosphate backbone of phospholipids in the cellular membranes of Archaea.</text>
</comment>
<evidence type="ECO:0000256" key="12">
    <source>
        <dbReference type="PIRSR" id="PIRSR000112-1"/>
    </source>
</evidence>
<feature type="binding site" evidence="12">
    <location>
        <position position="264"/>
    </location>
    <ligand>
        <name>glycerol</name>
        <dbReference type="ChEBI" id="CHEBI:17754"/>
    </ligand>
</feature>
<dbReference type="GO" id="GO:0005737">
    <property type="term" value="C:cytoplasm"/>
    <property type="evidence" value="ECO:0007669"/>
    <property type="project" value="UniProtKB-SubCell"/>
</dbReference>
<dbReference type="EC" id="1.1.1.261" evidence="11"/>
<dbReference type="GO" id="GO:0046872">
    <property type="term" value="F:metal ion binding"/>
    <property type="evidence" value="ECO:0007669"/>
    <property type="project" value="UniProtKB-KW"/>
</dbReference>
<dbReference type="Pfam" id="PF13685">
    <property type="entry name" value="Fe-ADH_2"/>
    <property type="match status" value="1"/>
</dbReference>